<dbReference type="AlphaFoldDB" id="A0A3B4YHU7"/>
<keyword evidence="1" id="KW-0175">Coiled coil</keyword>
<keyword evidence="4" id="KW-1185">Reference proteome</keyword>
<reference evidence="3" key="1">
    <citation type="submission" date="2025-08" db="UniProtKB">
        <authorList>
            <consortium name="Ensembl"/>
        </authorList>
    </citation>
    <scope>IDENTIFICATION</scope>
</reference>
<dbReference type="InterPro" id="IPR050111">
    <property type="entry name" value="C-type_lectin/snaclec_domain"/>
</dbReference>
<dbReference type="InterPro" id="IPR016187">
    <property type="entry name" value="CTDL_fold"/>
</dbReference>
<dbReference type="Ensembl" id="ENSSLDT00000028538.1">
    <property type="protein sequence ID" value="ENSSLDP00000027698.1"/>
    <property type="gene ID" value="ENSSLDG00000021482.1"/>
</dbReference>
<reference evidence="3" key="2">
    <citation type="submission" date="2025-09" db="UniProtKB">
        <authorList>
            <consortium name="Ensembl"/>
        </authorList>
    </citation>
    <scope>IDENTIFICATION</scope>
</reference>
<evidence type="ECO:0000313" key="3">
    <source>
        <dbReference type="Ensembl" id="ENSSLDP00000027698.1"/>
    </source>
</evidence>
<dbReference type="InterPro" id="IPR001304">
    <property type="entry name" value="C-type_lectin-like"/>
</dbReference>
<dbReference type="STRING" id="1841481.ENSSLDP00000027698"/>
<dbReference type="InterPro" id="IPR016186">
    <property type="entry name" value="C-type_lectin-like/link_sf"/>
</dbReference>
<feature type="domain" description="C-type lectin" evidence="2">
    <location>
        <begin position="242"/>
        <end position="318"/>
    </location>
</feature>
<dbReference type="Proteomes" id="UP000261360">
    <property type="component" value="Unplaced"/>
</dbReference>
<dbReference type="PROSITE" id="PS50041">
    <property type="entry name" value="C_TYPE_LECTIN_2"/>
    <property type="match status" value="1"/>
</dbReference>
<dbReference type="GeneTree" id="ENSGT01030000234575"/>
<organism evidence="3 4">
    <name type="scientific">Seriola lalandi dorsalis</name>
    <dbReference type="NCBI Taxonomy" id="1841481"/>
    <lineage>
        <taxon>Eukaryota</taxon>
        <taxon>Metazoa</taxon>
        <taxon>Chordata</taxon>
        <taxon>Craniata</taxon>
        <taxon>Vertebrata</taxon>
        <taxon>Euteleostomi</taxon>
        <taxon>Actinopterygii</taxon>
        <taxon>Neopterygii</taxon>
        <taxon>Teleostei</taxon>
        <taxon>Neoteleostei</taxon>
        <taxon>Acanthomorphata</taxon>
        <taxon>Carangaria</taxon>
        <taxon>Carangiformes</taxon>
        <taxon>Carangidae</taxon>
        <taxon>Seriola</taxon>
    </lineage>
</organism>
<name>A0A3B4YHU7_SERLL</name>
<accession>A0A3B4YHU7</accession>
<sequence>MSDSYLTLTKVKNDLRKDNELLKEHSGRLDEQNKLLNRTSAQLKSMNLALSLESGELMEQIENLTYTNTQLTQEHKQLVQYTSEQEEKKLNMSETIKHLVSSNTQLQEEKQRLSETNSLLRDELLQVKEKNQELMEINDRFQGEIQNLSEKSGAFSKDDYEKLQREVTQLQEQNQNLSTVLVKERKEAAEQEGNRTREMVQMMEDVQSVKEAYHALDLYCPVVNQKTKERICKKCPDSWRLLETKCYYFSSRMLSWSSSRAWCRTQGGDLLIINSEQEQNFIFDTSRAPEQSITRLWIGLTDAEEEDDWRWVDGSKVNSDVQ</sequence>
<protein>
    <submittedName>
        <fullName evidence="3">Asialoglycoprotein receptor 1-like</fullName>
    </submittedName>
</protein>
<evidence type="ECO:0000259" key="2">
    <source>
        <dbReference type="PROSITE" id="PS50041"/>
    </source>
</evidence>
<dbReference type="SUPFAM" id="SSF56436">
    <property type="entry name" value="C-type lectin-like"/>
    <property type="match status" value="1"/>
</dbReference>
<evidence type="ECO:0000256" key="1">
    <source>
        <dbReference type="SAM" id="Coils"/>
    </source>
</evidence>
<feature type="coiled-coil region" evidence="1">
    <location>
        <begin position="96"/>
        <end position="187"/>
    </location>
</feature>
<dbReference type="PANTHER" id="PTHR22803">
    <property type="entry name" value="MANNOSE, PHOSPHOLIPASE, LECTIN RECEPTOR RELATED"/>
    <property type="match status" value="1"/>
</dbReference>
<proteinExistence type="predicted"/>
<dbReference type="SMART" id="SM00034">
    <property type="entry name" value="CLECT"/>
    <property type="match status" value="1"/>
</dbReference>
<dbReference type="Gene3D" id="3.10.100.10">
    <property type="entry name" value="Mannose-Binding Protein A, subunit A"/>
    <property type="match status" value="1"/>
</dbReference>
<evidence type="ECO:0000313" key="4">
    <source>
        <dbReference type="Proteomes" id="UP000261360"/>
    </source>
</evidence>
<dbReference type="Pfam" id="PF00059">
    <property type="entry name" value="Lectin_C"/>
    <property type="match status" value="1"/>
</dbReference>